<gene>
    <name evidence="10" type="primary">SPNS2</name>
</gene>
<dbReference type="Ensembl" id="ENSGALT00010071185.1">
    <property type="protein sequence ID" value="ENSGALP00010043876.1"/>
    <property type="gene ID" value="ENSGALG00010029425.1"/>
</dbReference>
<keyword evidence="4 8" id="KW-1133">Transmembrane helix</keyword>
<feature type="transmembrane region" description="Helical" evidence="8">
    <location>
        <begin position="339"/>
        <end position="360"/>
    </location>
</feature>
<feature type="transmembrane region" description="Helical" evidence="8">
    <location>
        <begin position="144"/>
        <end position="163"/>
    </location>
</feature>
<dbReference type="GO" id="GO:0022857">
    <property type="term" value="F:transmembrane transporter activity"/>
    <property type="evidence" value="ECO:0007669"/>
    <property type="project" value="InterPro"/>
</dbReference>
<comment type="similarity">
    <text evidence="6">Belongs to the major facilitator superfamily. Spinster (TC 2.A.1.49) family.</text>
</comment>
<comment type="subcellular location">
    <subcellularLocation>
        <location evidence="1">Membrane</location>
        <topology evidence="1">Multi-pass membrane protein</topology>
    </subcellularLocation>
</comment>
<name>A0A8V1AIA3_CHICK</name>
<evidence type="ECO:0000256" key="5">
    <source>
        <dbReference type="ARBA" id="ARBA00023136"/>
    </source>
</evidence>
<accession>A0A8V1AIA3</accession>
<dbReference type="InterPro" id="IPR020846">
    <property type="entry name" value="MFS_dom"/>
</dbReference>
<dbReference type="CDD" id="cd17328">
    <property type="entry name" value="MFS_spinster_like"/>
    <property type="match status" value="1"/>
</dbReference>
<dbReference type="GeneTree" id="ENSGT00390000005976"/>
<dbReference type="InterPro" id="IPR044770">
    <property type="entry name" value="MFS_spinster-like"/>
</dbReference>
<feature type="transmembrane region" description="Helical" evidence="8">
    <location>
        <begin position="289"/>
        <end position="311"/>
    </location>
</feature>
<dbReference type="PANTHER" id="PTHR23505">
    <property type="entry name" value="SPINSTER"/>
    <property type="match status" value="1"/>
</dbReference>
<reference evidence="10" key="1">
    <citation type="submission" date="2020-11" db="EMBL/GenBank/DDBJ databases">
        <title>Gallus gallus (Chicken) genome, bGalGal1, GRCg7b, maternal haplotype autosomes + Z &amp; W.</title>
        <authorList>
            <person name="Warren W."/>
            <person name="Formenti G."/>
            <person name="Fedrigo O."/>
            <person name="Haase B."/>
            <person name="Mountcastle J."/>
            <person name="Balacco J."/>
            <person name="Tracey A."/>
            <person name="Schneider V."/>
            <person name="Okimoto R."/>
            <person name="Cheng H."/>
            <person name="Hawken R."/>
            <person name="Howe K."/>
            <person name="Jarvis E.D."/>
        </authorList>
    </citation>
    <scope>NUCLEOTIDE SEQUENCE [LARGE SCALE GENOMIC DNA]</scope>
    <source>
        <strain evidence="10">Broiler</strain>
    </source>
</reference>
<dbReference type="Gene3D" id="1.20.1250.20">
    <property type="entry name" value="MFS general substrate transporter like domains"/>
    <property type="match status" value="1"/>
</dbReference>
<feature type="transmembrane region" description="Helical" evidence="8">
    <location>
        <begin position="169"/>
        <end position="192"/>
    </location>
</feature>
<keyword evidence="11" id="KW-1185">Reference proteome</keyword>
<feature type="transmembrane region" description="Helical" evidence="8">
    <location>
        <begin position="204"/>
        <end position="224"/>
    </location>
</feature>
<evidence type="ECO:0000256" key="3">
    <source>
        <dbReference type="ARBA" id="ARBA00022692"/>
    </source>
</evidence>
<feature type="transmembrane region" description="Helical" evidence="8">
    <location>
        <begin position="399"/>
        <end position="427"/>
    </location>
</feature>
<evidence type="ECO:0000256" key="2">
    <source>
        <dbReference type="ARBA" id="ARBA00022448"/>
    </source>
</evidence>
<feature type="domain" description="Major facilitator superfamily (MFS) profile" evidence="9">
    <location>
        <begin position="79"/>
        <end position="521"/>
    </location>
</feature>
<evidence type="ECO:0000256" key="7">
    <source>
        <dbReference type="SAM" id="MobiDB-lite"/>
    </source>
</evidence>
<feature type="transmembrane region" description="Helical" evidence="8">
    <location>
        <begin position="236"/>
        <end position="256"/>
    </location>
</feature>
<keyword evidence="3 8" id="KW-0812">Transmembrane</keyword>
<dbReference type="InterPro" id="IPR011701">
    <property type="entry name" value="MFS"/>
</dbReference>
<keyword evidence="2" id="KW-0813">Transport</keyword>
<evidence type="ECO:0000256" key="8">
    <source>
        <dbReference type="SAM" id="Phobius"/>
    </source>
</evidence>
<protein>
    <submittedName>
        <fullName evidence="10">Spinster homolog 2</fullName>
    </submittedName>
</protein>
<dbReference type="GO" id="GO:0016020">
    <property type="term" value="C:membrane"/>
    <property type="evidence" value="ECO:0007669"/>
    <property type="project" value="UniProtKB-SubCell"/>
</dbReference>
<dbReference type="PANTHER" id="PTHR23505:SF4">
    <property type="entry name" value="SPHINGOSINE-1-PHOSPHATE TRANSPORTER SPNS2"/>
    <property type="match status" value="1"/>
</dbReference>
<evidence type="ECO:0000256" key="1">
    <source>
        <dbReference type="ARBA" id="ARBA00004141"/>
    </source>
</evidence>
<proteinExistence type="inferred from homology"/>
<dbReference type="AlphaFoldDB" id="A0A8V1AIA3"/>
<organism evidence="10 11">
    <name type="scientific">Gallus gallus</name>
    <name type="common">Chicken</name>
    <dbReference type="NCBI Taxonomy" id="9031"/>
    <lineage>
        <taxon>Eukaryota</taxon>
        <taxon>Metazoa</taxon>
        <taxon>Chordata</taxon>
        <taxon>Craniata</taxon>
        <taxon>Vertebrata</taxon>
        <taxon>Euteleostomi</taxon>
        <taxon>Archelosauria</taxon>
        <taxon>Archosauria</taxon>
        <taxon>Dinosauria</taxon>
        <taxon>Saurischia</taxon>
        <taxon>Theropoda</taxon>
        <taxon>Coelurosauria</taxon>
        <taxon>Aves</taxon>
        <taxon>Neognathae</taxon>
        <taxon>Galloanserae</taxon>
        <taxon>Galliformes</taxon>
        <taxon>Phasianidae</taxon>
        <taxon>Phasianinae</taxon>
        <taxon>Gallus</taxon>
    </lineage>
</organism>
<feature type="region of interest" description="Disordered" evidence="7">
    <location>
        <begin position="1"/>
        <end position="40"/>
    </location>
</feature>
<evidence type="ECO:0000313" key="11">
    <source>
        <dbReference type="Proteomes" id="UP000000539"/>
    </source>
</evidence>
<reference evidence="10" key="3">
    <citation type="submission" date="2025-09" db="UniProtKB">
        <authorList>
            <consortium name="Ensembl"/>
        </authorList>
    </citation>
    <scope>IDENTIFICATION</scope>
    <source>
        <strain evidence="10">broiler</strain>
    </source>
</reference>
<evidence type="ECO:0000256" key="6">
    <source>
        <dbReference type="ARBA" id="ARBA00024338"/>
    </source>
</evidence>
<dbReference type="SUPFAM" id="SSF103473">
    <property type="entry name" value="MFS general substrate transporter"/>
    <property type="match status" value="1"/>
</dbReference>
<evidence type="ECO:0000259" key="9">
    <source>
        <dbReference type="PROSITE" id="PS50850"/>
    </source>
</evidence>
<evidence type="ECO:0000313" key="10">
    <source>
        <dbReference type="Ensembl" id="ENSGALP00010043876.1"/>
    </source>
</evidence>
<reference evidence="10" key="2">
    <citation type="submission" date="2025-08" db="UniProtKB">
        <authorList>
            <consortium name="Ensembl"/>
        </authorList>
    </citation>
    <scope>IDENTIFICATION</scope>
    <source>
        <strain evidence="10">broiler</strain>
    </source>
</reference>
<evidence type="ECO:0000256" key="4">
    <source>
        <dbReference type="ARBA" id="ARBA00022989"/>
    </source>
</evidence>
<feature type="compositionally biased region" description="Low complexity" evidence="7">
    <location>
        <begin position="1"/>
        <end position="13"/>
    </location>
</feature>
<sequence>MMCLESDGSSGSSPGCGGRLRAGDEEEEEDGERGCCGRGAEGEVQTLSGRMNPPAVGKRPERPIARHKAPSLGRARVAAAGILSVGNVLNYLDRYTVAGVLLDIQQHFGVKDSGAGLLQTVFICSFMVAAPIFGYLGDRFNRKIILSCGIFFWSAVTFSSSFITEQYFWLLVLSRGLVGIGEASYSTIAPTIIGDLFNRNTRTLMLSVFYFAIPLGSGLGYITGSSVKQVAGDWHWALRVSPLLGMITGTLILIFVPAAKRGNVEQLGGQLKARTSWLRDMKALIRNRSYVFSSLATSAVSFATGALGMWIPLYLHRAQVVQKTAETCISQPCGTKDSLIFGAITCFTGFLGVITGAGATKWCRLKTQRADPLVCAVGMLGSAIFICLIFVAAKSSIVGAYICIFIGETLLFSNWAITADILMYVVIPTRRATAVALQSFTSHLLGDAGSPYLIGFEGCFSWPQPSSSSVTEPKLNNIMKPIRTTSRLATTVIQKTLPHDIHTPGGEPTCDATSLCESLRC</sequence>
<dbReference type="InterPro" id="IPR036259">
    <property type="entry name" value="MFS_trans_sf"/>
</dbReference>
<feature type="transmembrane region" description="Helical" evidence="8">
    <location>
        <begin position="372"/>
        <end position="393"/>
    </location>
</feature>
<dbReference type="Proteomes" id="UP000000539">
    <property type="component" value="Chromosome 19"/>
</dbReference>
<feature type="transmembrane region" description="Helical" evidence="8">
    <location>
        <begin position="117"/>
        <end position="137"/>
    </location>
</feature>
<dbReference type="PROSITE" id="PS50850">
    <property type="entry name" value="MFS"/>
    <property type="match status" value="1"/>
</dbReference>
<keyword evidence="5 8" id="KW-0472">Membrane</keyword>
<dbReference type="Pfam" id="PF07690">
    <property type="entry name" value="MFS_1"/>
    <property type="match status" value="1"/>
</dbReference>